<dbReference type="AlphaFoldDB" id="A0AAV3RHZ2"/>
<sequence>MESSNNLVLNPLNQTISHDTHSNASLDGAIPQMQRETNEQQMEGTLVRDPNPPHTHPNNISSPNLQLVIDLETESSNEYANNTVNNQVIPMDTPSDGSSNEMQLALPRFVSRGGPFICKGCNREFATSQALGAHQNMHRQERARRRRVRNNFVATPPSNIPPFNYPSHIPPFNYPSNIPPLNSPYAYYYSNLSRPGNMVYNPPFDGPIGFRTGPIIQRPSAAIGGSSSSYNFHNDNNMWANSYLMTPTMSPYNQMMNAAIYQYQNAWWGSDISLGGIFASTTSTNNGAGSSTHNNIIEGSYGERLVQRVEDDQGRDEPDLTLKL</sequence>
<dbReference type="PROSITE" id="PS00028">
    <property type="entry name" value="ZINC_FINGER_C2H2_1"/>
    <property type="match status" value="1"/>
</dbReference>
<dbReference type="PANTHER" id="PTHR47287">
    <property type="entry name" value="C2H2 AND C2HC ZINC FINGERS SUPERFAMILY PROTEIN"/>
    <property type="match status" value="1"/>
</dbReference>
<keyword evidence="3 6" id="KW-0863">Zinc-finger</keyword>
<evidence type="ECO:0000256" key="4">
    <source>
        <dbReference type="ARBA" id="ARBA00022833"/>
    </source>
</evidence>
<evidence type="ECO:0000256" key="5">
    <source>
        <dbReference type="ARBA" id="ARBA00023242"/>
    </source>
</evidence>
<dbReference type="InterPro" id="IPR013087">
    <property type="entry name" value="Znf_C2H2_type"/>
</dbReference>
<dbReference type="GO" id="GO:0008270">
    <property type="term" value="F:zinc ion binding"/>
    <property type="evidence" value="ECO:0007669"/>
    <property type="project" value="UniProtKB-KW"/>
</dbReference>
<keyword evidence="5" id="KW-0539">Nucleus</keyword>
<dbReference type="GO" id="GO:0005634">
    <property type="term" value="C:nucleus"/>
    <property type="evidence" value="ECO:0007669"/>
    <property type="project" value="UniProtKB-SubCell"/>
</dbReference>
<accession>A0AAV3RHZ2</accession>
<dbReference type="SUPFAM" id="SSF57667">
    <property type="entry name" value="beta-beta-alpha zinc fingers"/>
    <property type="match status" value="1"/>
</dbReference>
<dbReference type="GO" id="GO:0009788">
    <property type="term" value="P:negative regulation of abscisic acid-activated signaling pathway"/>
    <property type="evidence" value="ECO:0007669"/>
    <property type="project" value="InterPro"/>
</dbReference>
<proteinExistence type="predicted"/>
<gene>
    <name evidence="9" type="ORF">LIER_27424</name>
</gene>
<dbReference type="Gene3D" id="3.30.160.60">
    <property type="entry name" value="Classic Zinc Finger"/>
    <property type="match status" value="1"/>
</dbReference>
<evidence type="ECO:0000256" key="6">
    <source>
        <dbReference type="PROSITE-ProRule" id="PRU00042"/>
    </source>
</evidence>
<evidence type="ECO:0000256" key="3">
    <source>
        <dbReference type="ARBA" id="ARBA00022771"/>
    </source>
</evidence>
<evidence type="ECO:0000256" key="2">
    <source>
        <dbReference type="ARBA" id="ARBA00022723"/>
    </source>
</evidence>
<keyword evidence="10" id="KW-1185">Reference proteome</keyword>
<reference evidence="9 10" key="1">
    <citation type="submission" date="2024-01" db="EMBL/GenBank/DDBJ databases">
        <title>The complete chloroplast genome sequence of Lithospermum erythrorhizon: insights into the phylogenetic relationship among Boraginaceae species and the maternal lineages of purple gromwells.</title>
        <authorList>
            <person name="Okada T."/>
            <person name="Watanabe K."/>
        </authorList>
    </citation>
    <scope>NUCLEOTIDE SEQUENCE [LARGE SCALE GENOMIC DNA]</scope>
</reference>
<evidence type="ECO:0000256" key="1">
    <source>
        <dbReference type="ARBA" id="ARBA00004123"/>
    </source>
</evidence>
<name>A0AAV3RHZ2_LITER</name>
<organism evidence="9 10">
    <name type="scientific">Lithospermum erythrorhizon</name>
    <name type="common">Purple gromwell</name>
    <name type="synonym">Lithospermum officinale var. erythrorhizon</name>
    <dbReference type="NCBI Taxonomy" id="34254"/>
    <lineage>
        <taxon>Eukaryota</taxon>
        <taxon>Viridiplantae</taxon>
        <taxon>Streptophyta</taxon>
        <taxon>Embryophyta</taxon>
        <taxon>Tracheophyta</taxon>
        <taxon>Spermatophyta</taxon>
        <taxon>Magnoliopsida</taxon>
        <taxon>eudicotyledons</taxon>
        <taxon>Gunneridae</taxon>
        <taxon>Pentapetalae</taxon>
        <taxon>asterids</taxon>
        <taxon>lamiids</taxon>
        <taxon>Boraginales</taxon>
        <taxon>Boraginaceae</taxon>
        <taxon>Boraginoideae</taxon>
        <taxon>Lithospermeae</taxon>
        <taxon>Lithospermum</taxon>
    </lineage>
</organism>
<protein>
    <recommendedName>
        <fullName evidence="8">C2H2-type domain-containing protein</fullName>
    </recommendedName>
</protein>
<comment type="subcellular location">
    <subcellularLocation>
        <location evidence="1">Nucleus</location>
    </subcellularLocation>
</comment>
<keyword evidence="4" id="KW-0862">Zinc</keyword>
<comment type="caution">
    <text evidence="9">The sequence shown here is derived from an EMBL/GenBank/DDBJ whole genome shotgun (WGS) entry which is preliminary data.</text>
</comment>
<evidence type="ECO:0000259" key="8">
    <source>
        <dbReference type="PROSITE" id="PS50157"/>
    </source>
</evidence>
<dbReference type="Proteomes" id="UP001454036">
    <property type="component" value="Unassembled WGS sequence"/>
</dbReference>
<evidence type="ECO:0000256" key="7">
    <source>
        <dbReference type="SAM" id="MobiDB-lite"/>
    </source>
</evidence>
<dbReference type="InterPro" id="IPR044246">
    <property type="entry name" value="ZFP3-like"/>
</dbReference>
<feature type="domain" description="C2H2-type" evidence="8">
    <location>
        <begin position="116"/>
        <end position="143"/>
    </location>
</feature>
<dbReference type="InterPro" id="IPR036236">
    <property type="entry name" value="Znf_C2H2_sf"/>
</dbReference>
<keyword evidence="2" id="KW-0479">Metal-binding</keyword>
<dbReference type="EMBL" id="BAABME010008827">
    <property type="protein sequence ID" value="GAA0173922.1"/>
    <property type="molecule type" value="Genomic_DNA"/>
</dbReference>
<evidence type="ECO:0000313" key="10">
    <source>
        <dbReference type="Proteomes" id="UP001454036"/>
    </source>
</evidence>
<dbReference type="PANTHER" id="PTHR47287:SF9">
    <property type="entry name" value="ZINC FINGER PROTEIN 4-LIKE"/>
    <property type="match status" value="1"/>
</dbReference>
<evidence type="ECO:0000313" key="9">
    <source>
        <dbReference type="EMBL" id="GAA0173922.1"/>
    </source>
</evidence>
<feature type="region of interest" description="Disordered" evidence="7">
    <location>
        <begin position="36"/>
        <end position="62"/>
    </location>
</feature>
<dbReference type="PROSITE" id="PS50157">
    <property type="entry name" value="ZINC_FINGER_C2H2_2"/>
    <property type="match status" value="1"/>
</dbReference>